<feature type="region of interest" description="Disordered" evidence="1">
    <location>
        <begin position="66"/>
        <end position="88"/>
    </location>
</feature>
<sequence length="88" mass="9079">MPPLFGLAPGGVYRAAPVTGGAVRSYRTLSPLPAARERGTGGLLSVALSLGSPPPDVIRHRVSVEPGLSSLRAKPEERPSSRLARAAP</sequence>
<evidence type="ECO:0000313" key="3">
    <source>
        <dbReference type="Proteomes" id="UP000004169"/>
    </source>
</evidence>
<reference evidence="2 3" key="1">
    <citation type="journal article" date="2012" name="J. Bacteriol.">
        <title>Draft Genome Sequence of the Purple Photosynthetic Bacterium Phaeospirillum molischianum DSM120, a Particularly Versatile Bacterium.</title>
        <authorList>
            <person name="Duquesne K."/>
            <person name="Prima V."/>
            <person name="Ji B."/>
            <person name="Rouy Z."/>
            <person name="Medigue C."/>
            <person name="Talla E."/>
            <person name="Sturgis J.N."/>
        </authorList>
    </citation>
    <scope>NUCLEOTIDE SEQUENCE [LARGE SCALE GENOMIC DNA]</scope>
    <source>
        <strain evidence="3">DSM120</strain>
    </source>
</reference>
<gene>
    <name evidence="2" type="ORF">PHAMO_10077</name>
</gene>
<dbReference type="EMBL" id="CAHP01000001">
    <property type="protein sequence ID" value="CCG39652.1"/>
    <property type="molecule type" value="Genomic_DNA"/>
</dbReference>
<comment type="caution">
    <text evidence="2">The sequence shown here is derived from an EMBL/GenBank/DDBJ whole genome shotgun (WGS) entry which is preliminary data.</text>
</comment>
<accession>H8FMR4</accession>
<dbReference type="eggNOG" id="ENOG50301P8">
    <property type="taxonomic scope" value="Bacteria"/>
</dbReference>
<keyword evidence="3" id="KW-1185">Reference proteome</keyword>
<dbReference type="Proteomes" id="UP000004169">
    <property type="component" value="Unassembled WGS sequence"/>
</dbReference>
<evidence type="ECO:0000256" key="1">
    <source>
        <dbReference type="SAM" id="MobiDB-lite"/>
    </source>
</evidence>
<organism evidence="2 3">
    <name type="scientific">Magnetospirillum molischianum DSM 120</name>
    <dbReference type="NCBI Taxonomy" id="1150626"/>
    <lineage>
        <taxon>Bacteria</taxon>
        <taxon>Pseudomonadati</taxon>
        <taxon>Pseudomonadota</taxon>
        <taxon>Alphaproteobacteria</taxon>
        <taxon>Rhodospirillales</taxon>
        <taxon>Rhodospirillaceae</taxon>
        <taxon>Magnetospirillum</taxon>
    </lineage>
</organism>
<name>H8FMR4_MAGML</name>
<dbReference type="AntiFam" id="ANF00041">
    <property type="entry name" value="Antisense to RNaseP"/>
</dbReference>
<protein>
    <submittedName>
        <fullName evidence="2">Uncharacterized protein</fullName>
    </submittedName>
</protein>
<evidence type="ECO:0000313" key="2">
    <source>
        <dbReference type="EMBL" id="CCG39652.1"/>
    </source>
</evidence>
<dbReference type="AlphaFoldDB" id="H8FMR4"/>
<proteinExistence type="predicted"/>